<dbReference type="RefSeq" id="WP_125943405.1">
    <property type="nucleotide sequence ID" value="NZ_PXZH01000002.1"/>
</dbReference>
<evidence type="ECO:0000313" key="2">
    <source>
        <dbReference type="EMBL" id="RST89471.1"/>
    </source>
</evidence>
<feature type="transmembrane region" description="Helical" evidence="1">
    <location>
        <begin position="61"/>
        <end position="80"/>
    </location>
</feature>
<gene>
    <name evidence="2" type="ORF">C7P63_06805</name>
</gene>
<organism evidence="2 3">
    <name type="scientific">Vagococcus humatus</name>
    <dbReference type="NCBI Taxonomy" id="1889241"/>
    <lineage>
        <taxon>Bacteria</taxon>
        <taxon>Bacillati</taxon>
        <taxon>Bacillota</taxon>
        <taxon>Bacilli</taxon>
        <taxon>Lactobacillales</taxon>
        <taxon>Enterococcaceae</taxon>
        <taxon>Vagococcus</taxon>
    </lineage>
</organism>
<protein>
    <submittedName>
        <fullName evidence="2">YggT family protein</fullName>
    </submittedName>
</protein>
<dbReference type="Proteomes" id="UP000277864">
    <property type="component" value="Unassembled WGS sequence"/>
</dbReference>
<keyword evidence="1" id="KW-0472">Membrane</keyword>
<feature type="transmembrane region" description="Helical" evidence="1">
    <location>
        <begin position="12"/>
        <end position="32"/>
    </location>
</feature>
<dbReference type="InterPro" id="IPR003425">
    <property type="entry name" value="CCB3/YggT"/>
</dbReference>
<dbReference type="OrthoDB" id="47652at2"/>
<keyword evidence="1" id="KW-0812">Transmembrane</keyword>
<reference evidence="2 3" key="1">
    <citation type="submission" date="2018-03" db="EMBL/GenBank/DDBJ databases">
        <authorList>
            <person name="Gulvik C.A."/>
        </authorList>
    </citation>
    <scope>NUCLEOTIDE SEQUENCE [LARGE SCALE GENOMIC DNA]</scope>
    <source>
        <strain evidence="2 3">JCM 31581</strain>
    </source>
</reference>
<sequence length="95" mass="10612">MTGLLFNLARLIQRLAEIYSLALMLYALLSWFPGGYQSGIGQFLAKICDPLLKKLQRFNLSIGYVDFTIVAAMIGVNFIARIISRIIYSLAGFGF</sequence>
<proteinExistence type="predicted"/>
<comment type="caution">
    <text evidence="2">The sequence shown here is derived from an EMBL/GenBank/DDBJ whole genome shotgun (WGS) entry which is preliminary data.</text>
</comment>
<dbReference type="EMBL" id="PXZH01000002">
    <property type="protein sequence ID" value="RST89471.1"/>
    <property type="molecule type" value="Genomic_DNA"/>
</dbReference>
<accession>A0A429Z703</accession>
<dbReference type="GO" id="GO:0016020">
    <property type="term" value="C:membrane"/>
    <property type="evidence" value="ECO:0007669"/>
    <property type="project" value="InterPro"/>
</dbReference>
<keyword evidence="3" id="KW-1185">Reference proteome</keyword>
<evidence type="ECO:0000256" key="1">
    <source>
        <dbReference type="SAM" id="Phobius"/>
    </source>
</evidence>
<dbReference type="AlphaFoldDB" id="A0A429Z703"/>
<name>A0A429Z703_9ENTE</name>
<keyword evidence="1" id="KW-1133">Transmembrane helix</keyword>
<evidence type="ECO:0000313" key="3">
    <source>
        <dbReference type="Proteomes" id="UP000277864"/>
    </source>
</evidence>
<dbReference type="Pfam" id="PF02325">
    <property type="entry name" value="CCB3_YggT"/>
    <property type="match status" value="1"/>
</dbReference>